<reference evidence="2" key="1">
    <citation type="submission" date="2024-06" db="EMBL/GenBank/DDBJ databases">
        <authorList>
            <person name="Li T."/>
            <person name="Gao R."/>
        </authorList>
    </citation>
    <scope>NUCLEOTIDE SEQUENCE</scope>
    <source>
        <strain evidence="2">ZPR3</strain>
    </source>
</reference>
<organism evidence="2">
    <name type="scientific">Rhizobium sp. ZPR3</name>
    <dbReference type="NCBI Taxonomy" id="3158967"/>
    <lineage>
        <taxon>Bacteria</taxon>
        <taxon>Pseudomonadati</taxon>
        <taxon>Pseudomonadota</taxon>
        <taxon>Alphaproteobacteria</taxon>
        <taxon>Hyphomicrobiales</taxon>
        <taxon>Rhizobiaceae</taxon>
        <taxon>Rhizobium/Agrobacterium group</taxon>
        <taxon>Rhizobium</taxon>
    </lineage>
</organism>
<dbReference type="Gene3D" id="3.40.630.30">
    <property type="match status" value="1"/>
</dbReference>
<proteinExistence type="predicted"/>
<protein>
    <submittedName>
        <fullName evidence="2">GNAT family N-acetyltransferase</fullName>
        <ecNumber evidence="2">2.3.1.-</ecNumber>
    </submittedName>
</protein>
<dbReference type="AlphaFoldDB" id="A0AAU7RP40"/>
<dbReference type="PANTHER" id="PTHR39173">
    <property type="entry name" value="ACETYLTRANSFERASE"/>
    <property type="match status" value="1"/>
</dbReference>
<feature type="domain" description="N-acetyltransferase" evidence="1">
    <location>
        <begin position="49"/>
        <end position="196"/>
    </location>
</feature>
<dbReference type="GO" id="GO:0016747">
    <property type="term" value="F:acyltransferase activity, transferring groups other than amino-acyl groups"/>
    <property type="evidence" value="ECO:0007669"/>
    <property type="project" value="InterPro"/>
</dbReference>
<dbReference type="RefSeq" id="WP_349956442.1">
    <property type="nucleotide sequence ID" value="NZ_CP157960.1"/>
</dbReference>
<accession>A0AAU7RP40</accession>
<dbReference type="PANTHER" id="PTHR39173:SF1">
    <property type="entry name" value="ACETYLTRANSFERASE"/>
    <property type="match status" value="1"/>
</dbReference>
<dbReference type="SUPFAM" id="SSF55729">
    <property type="entry name" value="Acyl-CoA N-acyltransferases (Nat)"/>
    <property type="match status" value="1"/>
</dbReference>
<dbReference type="PROSITE" id="PS51186">
    <property type="entry name" value="GNAT"/>
    <property type="match status" value="1"/>
</dbReference>
<dbReference type="InterPro" id="IPR016181">
    <property type="entry name" value="Acyl_CoA_acyltransferase"/>
</dbReference>
<evidence type="ECO:0000259" key="1">
    <source>
        <dbReference type="PROSITE" id="PS51186"/>
    </source>
</evidence>
<dbReference type="InterPro" id="IPR000182">
    <property type="entry name" value="GNAT_dom"/>
</dbReference>
<gene>
    <name evidence="2" type="ORF">ABM479_14275</name>
</gene>
<sequence>MEEYQASTSANDLSLVEPSLLNLQGFEHALMRGWSPDPRRQQDKPFVETELRALRQDRQAFLTRLAAGEVVATSVANRDPQRLTIQPFWIWDGAFCGCITFRYLPGTMQLPLHVPGHVGYSIVPWKQGRGYATQALRLLLPIADRAGFVKISIICNEDNLASKRVIEKAGGVLCREGTDPSDSPDITKLFYDLPTIGNRTHPDGSPNCRSALRRG</sequence>
<keyword evidence="2" id="KW-0808">Transferase</keyword>
<dbReference type="EC" id="2.3.1.-" evidence="2"/>
<keyword evidence="2" id="KW-0012">Acyltransferase</keyword>
<name>A0AAU7RP40_9HYPH</name>
<dbReference type="EMBL" id="CP157960">
    <property type="protein sequence ID" value="XBT91957.1"/>
    <property type="molecule type" value="Genomic_DNA"/>
</dbReference>
<evidence type="ECO:0000313" key="2">
    <source>
        <dbReference type="EMBL" id="XBT91957.1"/>
    </source>
</evidence>
<dbReference type="Pfam" id="PF13302">
    <property type="entry name" value="Acetyltransf_3"/>
    <property type="match status" value="1"/>
</dbReference>